<evidence type="ECO:0000313" key="4">
    <source>
        <dbReference type="Proteomes" id="UP000254258"/>
    </source>
</evidence>
<feature type="domain" description="Peptidase C39" evidence="2">
    <location>
        <begin position="145"/>
        <end position="260"/>
    </location>
</feature>
<name>A0A370WSM2_9GAMM</name>
<evidence type="ECO:0000256" key="1">
    <source>
        <dbReference type="SAM" id="MobiDB-lite"/>
    </source>
</evidence>
<evidence type="ECO:0000259" key="2">
    <source>
        <dbReference type="Pfam" id="PF03412"/>
    </source>
</evidence>
<accession>A0A370WSM2</accession>
<dbReference type="GO" id="GO:0016020">
    <property type="term" value="C:membrane"/>
    <property type="evidence" value="ECO:0007669"/>
    <property type="project" value="InterPro"/>
</dbReference>
<keyword evidence="4" id="KW-1185">Reference proteome</keyword>
<dbReference type="GO" id="GO:0006508">
    <property type="term" value="P:proteolysis"/>
    <property type="evidence" value="ECO:0007669"/>
    <property type="project" value="InterPro"/>
</dbReference>
<evidence type="ECO:0000313" key="3">
    <source>
        <dbReference type="EMBL" id="RDS78935.1"/>
    </source>
</evidence>
<feature type="compositionally biased region" description="Gly residues" evidence="1">
    <location>
        <begin position="312"/>
        <end position="322"/>
    </location>
</feature>
<dbReference type="InterPro" id="IPR005074">
    <property type="entry name" value="Peptidase_C39"/>
</dbReference>
<feature type="compositionally biased region" description="Low complexity" evidence="1">
    <location>
        <begin position="323"/>
        <end position="336"/>
    </location>
</feature>
<dbReference type="Gene3D" id="3.90.70.10">
    <property type="entry name" value="Cysteine proteinases"/>
    <property type="match status" value="1"/>
</dbReference>
<sequence>MRHDTPAQCGVPEARRVVCLVSRSNASAALEQFLASHPQNPWRASLWLDIGLADRTSGRFSAVIHAFEQARATVQASRDLALRPIAVRALSEQLTLETRLGHEQSVTQLLHAAQHLGMSAQDSLAMSLAENGLWDMQQHPESAFQCGWIALRALWQTQGFHVNTAPSLPMDAAHPGYSLGQLVTMAAQMHQPVVAVHLAANATIPVPSVVHWKSGHFATIVAEDHGHYQVADPTLEGGLARMTAAAVHDESSGYFLVPAANGELAMSERPVNAHEATTVRGAGYTTSNNPHGFPSGCNQSCTGSNGSSGGVNGAGGGTGGATPGAVSAPSPSPSTGMPTYSISPMLVSLSLTDTPLSYAPPKASHTTGRVTGLARTAVDMAPAPTSTTQAPIN</sequence>
<dbReference type="EMBL" id="QRBE01000019">
    <property type="protein sequence ID" value="RDS78935.1"/>
    <property type="molecule type" value="Genomic_DNA"/>
</dbReference>
<dbReference type="AlphaFoldDB" id="A0A370WSM2"/>
<dbReference type="GO" id="GO:0008233">
    <property type="term" value="F:peptidase activity"/>
    <property type="evidence" value="ECO:0007669"/>
    <property type="project" value="InterPro"/>
</dbReference>
<dbReference type="InterPro" id="IPR011990">
    <property type="entry name" value="TPR-like_helical_dom_sf"/>
</dbReference>
<organism evidence="3 4">
    <name type="scientific">Dyella monticola</name>
    <dbReference type="NCBI Taxonomy" id="1927958"/>
    <lineage>
        <taxon>Bacteria</taxon>
        <taxon>Pseudomonadati</taxon>
        <taxon>Pseudomonadota</taxon>
        <taxon>Gammaproteobacteria</taxon>
        <taxon>Lysobacterales</taxon>
        <taxon>Rhodanobacteraceae</taxon>
        <taxon>Dyella</taxon>
    </lineage>
</organism>
<comment type="caution">
    <text evidence="3">The sequence shown here is derived from an EMBL/GenBank/DDBJ whole genome shotgun (WGS) entry which is preliminary data.</text>
</comment>
<dbReference type="Proteomes" id="UP000254258">
    <property type="component" value="Unassembled WGS sequence"/>
</dbReference>
<dbReference type="GO" id="GO:0005524">
    <property type="term" value="F:ATP binding"/>
    <property type="evidence" value="ECO:0007669"/>
    <property type="project" value="InterPro"/>
</dbReference>
<proteinExistence type="predicted"/>
<dbReference type="Pfam" id="PF03412">
    <property type="entry name" value="Peptidase_C39"/>
    <property type="match status" value="1"/>
</dbReference>
<feature type="region of interest" description="Disordered" evidence="1">
    <location>
        <begin position="312"/>
        <end position="339"/>
    </location>
</feature>
<protein>
    <recommendedName>
        <fullName evidence="2">Peptidase C39 domain-containing protein</fullName>
    </recommendedName>
</protein>
<dbReference type="SUPFAM" id="SSF48452">
    <property type="entry name" value="TPR-like"/>
    <property type="match status" value="1"/>
</dbReference>
<reference evidence="3 4" key="1">
    <citation type="submission" date="2018-07" db="EMBL/GenBank/DDBJ databases">
        <title>Dyella monticola sp. nov. and Dyella psychrodurans sp. nov. isolated from monsoon evergreen broad-leaved forest soil of Dinghu Mountain, China.</title>
        <authorList>
            <person name="Gao Z."/>
            <person name="Qiu L."/>
        </authorList>
    </citation>
    <scope>NUCLEOTIDE SEQUENCE [LARGE SCALE GENOMIC DNA]</scope>
    <source>
        <strain evidence="3 4">4G-K06</strain>
    </source>
</reference>
<gene>
    <name evidence="3" type="ORF">DWU98_20155</name>
</gene>